<evidence type="ECO:0000313" key="6">
    <source>
        <dbReference type="Proteomes" id="UP000238701"/>
    </source>
</evidence>
<dbReference type="InterPro" id="IPR035398">
    <property type="entry name" value="Bac_rhamnosid_C"/>
</dbReference>
<gene>
    <name evidence="5" type="ORF">SBA1_20047</name>
</gene>
<dbReference type="EMBL" id="OMOD01000111">
    <property type="protein sequence ID" value="SPF38347.1"/>
    <property type="molecule type" value="Genomic_DNA"/>
</dbReference>
<evidence type="ECO:0000259" key="3">
    <source>
        <dbReference type="Pfam" id="PF17389"/>
    </source>
</evidence>
<feature type="signal peptide" evidence="2">
    <location>
        <begin position="1"/>
        <end position="23"/>
    </location>
</feature>
<dbReference type="InterPro" id="IPR008928">
    <property type="entry name" value="6-hairpin_glycosidase_sf"/>
</dbReference>
<evidence type="ECO:0000256" key="2">
    <source>
        <dbReference type="SAM" id="SignalP"/>
    </source>
</evidence>
<feature type="chain" id="PRO_5015751164" description="Alpha-L-rhamnosidase" evidence="2">
    <location>
        <begin position="24"/>
        <end position="813"/>
    </location>
</feature>
<dbReference type="SUPFAM" id="SSF48208">
    <property type="entry name" value="Six-hairpin glycosidases"/>
    <property type="match status" value="1"/>
</dbReference>
<dbReference type="OrthoDB" id="9761045at2"/>
<keyword evidence="1" id="KW-0175">Coiled coil</keyword>
<dbReference type="InterPro" id="IPR035396">
    <property type="entry name" value="Bac_rhamnosid6H"/>
</dbReference>
<feature type="domain" description="Alpha-L-rhamnosidase C-terminal" evidence="4">
    <location>
        <begin position="711"/>
        <end position="778"/>
    </location>
</feature>
<dbReference type="Pfam" id="PF17390">
    <property type="entry name" value="Bac_rhamnosid_C"/>
    <property type="match status" value="1"/>
</dbReference>
<accession>A0A2U3KFL1</accession>
<dbReference type="InterPro" id="IPR008979">
    <property type="entry name" value="Galactose-bd-like_sf"/>
</dbReference>
<dbReference type="Gene3D" id="2.60.420.10">
    <property type="entry name" value="Maltose phosphorylase, domain 3"/>
    <property type="match status" value="1"/>
</dbReference>
<sequence>MKNKIISSGFVAILLIVSALASAQQWKPVPVDPTVGRKGILQSDVHQPLPEQCIWTPDNTNDLPRFLRRTFQVSTLPRQATLYVAGPQEAQVFLNGERVGDFAFNPAEPSISPPVFQADVTRFLRSGANTIAIRAVASAKAASWMTDFVYTKGAVVAKIVPASPGVDRPALLITNADWKAATDAPSGWDAPGFNDSGWAAARNFGAIESDIDFFQAVSDGGLYRWPGYDGISPFLMHLPFSASEVLDAHGGSGRFEGLEALTSEKRGPLTIVQSAPGVGPESAPSLVLDFGREVNGRVEIVSDSSEPASASLQLGESLEEALKKPYLGVREMYLPPGEKVYGPKSAFRYARLQFFGTGTLRLRSLGVDGIYYPVEYKGSFQSSDPLLNRVWEVGAYTSHLCMQDDIWDAPKRDRARWMGDLGVMGNVINHVFADHFLMEDTLTRLNPVPVKSHVNSIPGYSALWVVGMADYYRQFGSLAYLKSVLPNLLGLLTYMEGDLDENNLFVNKQKAWPFVDWSQSMESDTPEARRATHFEYYKAFVDGAFLLRAAGETTEAEHYEKRAQQLKEAAEKFLLDRSTQTFGPRWQSNALAVYSGIASPEEQAAIRTAVFAALDAGKLPDYDISPYNFNFFLYAMSKTDDRQIALSWIRKNWGGMIEEGATSFWEGYDIRWPKDDFHAGLKADDAQGYATSLSHGWSSGPTAWLMDNVLGVLPEEPGFKRVLIRPDLLDLESANGTVPAPQGPIRVDLKKINGGMVATIDLPQGTATRVLFPVTRADSQIFVNDQPRSGKPAEEGKRKAIELAPGHYVIRAQ</sequence>
<dbReference type="Proteomes" id="UP000238701">
    <property type="component" value="Unassembled WGS sequence"/>
</dbReference>
<dbReference type="InterPro" id="IPR012341">
    <property type="entry name" value="6hp_glycosidase-like_sf"/>
</dbReference>
<dbReference type="PANTHER" id="PTHR34987">
    <property type="entry name" value="C, PUTATIVE (AFU_ORTHOLOGUE AFUA_3G02880)-RELATED"/>
    <property type="match status" value="1"/>
</dbReference>
<evidence type="ECO:0000256" key="1">
    <source>
        <dbReference type="SAM" id="Coils"/>
    </source>
</evidence>
<dbReference type="Pfam" id="PF17389">
    <property type="entry name" value="Bac_rhamnosid6H"/>
    <property type="match status" value="1"/>
</dbReference>
<dbReference type="PANTHER" id="PTHR34987:SF4">
    <property type="entry name" value="ALPHA-L-RHAMNOSIDASE C-TERMINAL DOMAIN-CONTAINING PROTEIN"/>
    <property type="match status" value="1"/>
</dbReference>
<dbReference type="GO" id="GO:0005975">
    <property type="term" value="P:carbohydrate metabolic process"/>
    <property type="evidence" value="ECO:0007669"/>
    <property type="project" value="InterPro"/>
</dbReference>
<dbReference type="Gene3D" id="1.50.10.10">
    <property type="match status" value="1"/>
</dbReference>
<dbReference type="Gene3D" id="2.60.120.260">
    <property type="entry name" value="Galactose-binding domain-like"/>
    <property type="match status" value="1"/>
</dbReference>
<proteinExistence type="predicted"/>
<evidence type="ECO:0000259" key="4">
    <source>
        <dbReference type="Pfam" id="PF17390"/>
    </source>
</evidence>
<dbReference type="SUPFAM" id="SSF49785">
    <property type="entry name" value="Galactose-binding domain-like"/>
    <property type="match status" value="1"/>
</dbReference>
<evidence type="ECO:0000313" key="5">
    <source>
        <dbReference type="EMBL" id="SPF38347.1"/>
    </source>
</evidence>
<dbReference type="AlphaFoldDB" id="A0A2U3KFL1"/>
<feature type="domain" description="Alpha-L-rhamnosidase six-hairpin glycosidase" evidence="3">
    <location>
        <begin position="377"/>
        <end position="709"/>
    </location>
</feature>
<protein>
    <recommendedName>
        <fullName evidence="7">Alpha-L-rhamnosidase</fullName>
    </recommendedName>
</protein>
<reference evidence="6" key="1">
    <citation type="submission" date="2018-02" db="EMBL/GenBank/DDBJ databases">
        <authorList>
            <person name="Hausmann B."/>
        </authorList>
    </citation>
    <scope>NUCLEOTIDE SEQUENCE [LARGE SCALE GENOMIC DNA]</scope>
    <source>
        <strain evidence="6">Peat soil MAG SbA1</strain>
    </source>
</reference>
<keyword evidence="2" id="KW-0732">Signal</keyword>
<name>A0A2U3KFL1_9BACT</name>
<organism evidence="5 6">
    <name type="scientific">Candidatus Sulfotelmatobacter kueseliae</name>
    <dbReference type="NCBI Taxonomy" id="2042962"/>
    <lineage>
        <taxon>Bacteria</taxon>
        <taxon>Pseudomonadati</taxon>
        <taxon>Acidobacteriota</taxon>
        <taxon>Terriglobia</taxon>
        <taxon>Terriglobales</taxon>
        <taxon>Candidatus Korobacteraceae</taxon>
        <taxon>Candidatus Sulfotelmatobacter</taxon>
    </lineage>
</organism>
<evidence type="ECO:0008006" key="7">
    <source>
        <dbReference type="Google" id="ProtNLM"/>
    </source>
</evidence>
<feature type="coiled-coil region" evidence="1">
    <location>
        <begin position="549"/>
        <end position="576"/>
    </location>
</feature>